<dbReference type="EMBL" id="CP158357">
    <property type="protein sequence ID" value="XBX76912.1"/>
    <property type="molecule type" value="Genomic_DNA"/>
</dbReference>
<evidence type="ECO:0000259" key="1">
    <source>
        <dbReference type="Pfam" id="PF12728"/>
    </source>
</evidence>
<dbReference type="InterPro" id="IPR010093">
    <property type="entry name" value="SinI_DNA-bd"/>
</dbReference>
<dbReference type="InterPro" id="IPR036388">
    <property type="entry name" value="WH-like_DNA-bd_sf"/>
</dbReference>
<protein>
    <submittedName>
        <fullName evidence="2">Helix-turn-helix domain-containing protein</fullName>
    </submittedName>
</protein>
<dbReference type="InterPro" id="IPR041657">
    <property type="entry name" value="HTH_17"/>
</dbReference>
<sequence>MPAAGLRRARAFRFVRLLRFIRFERTLGAGGIMSTVVRSRRSVDPVSPSDSEGIAGLARFIEREADEKVKPRLVGPDGESIELPDEVYEILVRVTAAMRAGNAVSVVPYSMRVSTQEAAEMLGVSRPTFVRMLERDEIPYEQPGRHRRIKLADVIAFRDRSHVRAIERLDALVAEGSADGLYDVSQEEYVKALRAAKKRSRSA</sequence>
<name>A0AAU7VSY7_9MICO</name>
<dbReference type="GO" id="GO:0003677">
    <property type="term" value="F:DNA binding"/>
    <property type="evidence" value="ECO:0007669"/>
    <property type="project" value="InterPro"/>
</dbReference>
<proteinExistence type="predicted"/>
<evidence type="ECO:0000313" key="2">
    <source>
        <dbReference type="EMBL" id="XBX76912.1"/>
    </source>
</evidence>
<dbReference type="Gene3D" id="1.10.10.10">
    <property type="entry name" value="Winged helix-like DNA-binding domain superfamily/Winged helix DNA-binding domain"/>
    <property type="match status" value="1"/>
</dbReference>
<gene>
    <name evidence="2" type="ORF">ABS642_13425</name>
</gene>
<dbReference type="Pfam" id="PF12728">
    <property type="entry name" value="HTH_17"/>
    <property type="match status" value="1"/>
</dbReference>
<reference evidence="2" key="1">
    <citation type="submission" date="2024-06" db="EMBL/GenBank/DDBJ databases">
        <title>Draft genome sequence of Microbacterium sp. strain A8/3-1, isolated from Oxytropis tragacanthoides Fisch. ex DC. Root nodules in the Altai region of Russia.</title>
        <authorList>
            <person name="Sazanova A."/>
            <person name="Guro P."/>
            <person name="Kuznetsova I."/>
            <person name="Belimov A."/>
            <person name="Safronova V."/>
        </authorList>
    </citation>
    <scope>NUCLEOTIDE SEQUENCE</scope>
    <source>
        <strain evidence="2">A8/3-1</strain>
    </source>
</reference>
<organism evidence="2">
    <name type="scientific">Microbacterium sp. A8/3-1</name>
    <dbReference type="NCBI Taxonomy" id="3160749"/>
    <lineage>
        <taxon>Bacteria</taxon>
        <taxon>Bacillati</taxon>
        <taxon>Actinomycetota</taxon>
        <taxon>Actinomycetes</taxon>
        <taxon>Micrococcales</taxon>
        <taxon>Microbacteriaceae</taxon>
        <taxon>Microbacterium</taxon>
    </lineage>
</organism>
<accession>A0AAU7VSY7</accession>
<dbReference type="AlphaFoldDB" id="A0AAU7VSY7"/>
<dbReference type="RefSeq" id="WP_350350485.1">
    <property type="nucleotide sequence ID" value="NZ_CP158357.1"/>
</dbReference>
<dbReference type="InterPro" id="IPR009061">
    <property type="entry name" value="DNA-bd_dom_put_sf"/>
</dbReference>
<dbReference type="NCBIfam" id="TIGR01764">
    <property type="entry name" value="excise"/>
    <property type="match status" value="1"/>
</dbReference>
<dbReference type="SUPFAM" id="SSF46955">
    <property type="entry name" value="Putative DNA-binding domain"/>
    <property type="match status" value="1"/>
</dbReference>
<feature type="domain" description="Helix-turn-helix" evidence="1">
    <location>
        <begin position="114"/>
        <end position="159"/>
    </location>
</feature>